<dbReference type="SUPFAM" id="SSF53067">
    <property type="entry name" value="Actin-like ATPase domain"/>
    <property type="match status" value="2"/>
</dbReference>
<dbReference type="Gene3D" id="3.90.640.10">
    <property type="entry name" value="Actin, Chain A, domain 4"/>
    <property type="match status" value="1"/>
</dbReference>
<dbReference type="NCBIfam" id="NF008673">
    <property type="entry name" value="PRK11678.1"/>
    <property type="match status" value="1"/>
</dbReference>
<dbReference type="Proteomes" id="UP000254069">
    <property type="component" value="Unassembled WGS sequence"/>
</dbReference>
<dbReference type="EMBL" id="UGYO01000002">
    <property type="protein sequence ID" value="SUJ09412.1"/>
    <property type="molecule type" value="Genomic_DNA"/>
</dbReference>
<accession>A0A380BZN2</accession>
<keyword evidence="1" id="KW-0547">Nucleotide-binding</keyword>
<dbReference type="GO" id="GO:0005524">
    <property type="term" value="F:ATP binding"/>
    <property type="evidence" value="ECO:0007669"/>
    <property type="project" value="UniProtKB-KW"/>
</dbReference>
<name>A0A380BZN2_9GAMM</name>
<evidence type="ECO:0000313" key="3">
    <source>
        <dbReference type="EMBL" id="SUJ09412.1"/>
    </source>
</evidence>
<dbReference type="PANTHER" id="PTHR19375">
    <property type="entry name" value="HEAT SHOCK PROTEIN 70KDA"/>
    <property type="match status" value="1"/>
</dbReference>
<evidence type="ECO:0000256" key="1">
    <source>
        <dbReference type="ARBA" id="ARBA00022741"/>
    </source>
</evidence>
<keyword evidence="2" id="KW-0067">ATP-binding</keyword>
<dbReference type="InterPro" id="IPR013126">
    <property type="entry name" value="Hsp_70_fam"/>
</dbReference>
<dbReference type="InterPro" id="IPR043129">
    <property type="entry name" value="ATPase_NBD"/>
</dbReference>
<organism evidence="3 4">
    <name type="scientific">Shewanella algae</name>
    <dbReference type="NCBI Taxonomy" id="38313"/>
    <lineage>
        <taxon>Bacteria</taxon>
        <taxon>Pseudomonadati</taxon>
        <taxon>Pseudomonadota</taxon>
        <taxon>Gammaproteobacteria</taxon>
        <taxon>Alteromonadales</taxon>
        <taxon>Shewanellaceae</taxon>
        <taxon>Shewanella</taxon>
    </lineage>
</organism>
<dbReference type="AlphaFoldDB" id="A0A380BZN2"/>
<reference evidence="3 4" key="1">
    <citation type="submission" date="2018-06" db="EMBL/GenBank/DDBJ databases">
        <authorList>
            <consortium name="Pathogen Informatics"/>
            <person name="Doyle S."/>
        </authorList>
    </citation>
    <scope>NUCLEOTIDE SEQUENCE [LARGE SCALE GENOMIC DNA]</scope>
    <source>
        <strain evidence="3 4">NCTC10738</strain>
    </source>
</reference>
<evidence type="ECO:0000256" key="2">
    <source>
        <dbReference type="ARBA" id="ARBA00022840"/>
    </source>
</evidence>
<dbReference type="Pfam" id="PF00012">
    <property type="entry name" value="HSP70"/>
    <property type="match status" value="2"/>
</dbReference>
<keyword evidence="3" id="KW-0346">Stress response</keyword>
<proteinExistence type="predicted"/>
<evidence type="ECO:0000313" key="4">
    <source>
        <dbReference type="Proteomes" id="UP000254069"/>
    </source>
</evidence>
<dbReference type="RefSeq" id="WP_115390463.1">
    <property type="nucleotide sequence ID" value="NZ_JADZHC010000046.1"/>
</dbReference>
<sequence length="457" mass="49863">MFAGFDYGSANCAIGVMDGGQTRLLPLAEDGNYMPSTIYAMERELISESVLQRLPLAAQADFKPKRAAELSRARTARLELDLLANEQAVFIGNQAIETYMEMPEEGFYVRSPKSFLGASGLLSNQMALFEDIVTLMMQEIHTRAQQSLKQAISQVVIGRPVNFQGIGGEQSNKQAEAILTLGARRAGFTDVAFLYEPMAAALEFELTLTREQRVLVVDIGGGTSDCSFVRMGPELKDKKDRSDDCLGHSGQRVGGNDLDIALAMAGFMPHLGLGSALITGKPMPRQPFWNAVAVNDVSAQREFSALSSRKLIEELQRDAKEQAKLARLLKVQKDQLGYRLVRSAEQLKIALSDSKQAAMDIGFVEAPKPQPLTVNVDAATFVAAIDESLETVHKLITQALAEGGCQPDVIYLTGGSAKSPYITEQIRARFPDVVLVSGDHFGSVVAGLTRWAERLYR</sequence>
<gene>
    <name evidence="3" type="primary">dnaK_2</name>
    <name evidence="3" type="ORF">NCTC10738_04184</name>
</gene>
<keyword evidence="4" id="KW-1185">Reference proteome</keyword>
<dbReference type="Gene3D" id="3.30.420.40">
    <property type="match status" value="2"/>
</dbReference>
<protein>
    <submittedName>
        <fullName evidence="3">Heat shock protein 70</fullName>
    </submittedName>
</protein>
<dbReference type="GO" id="GO:0140662">
    <property type="term" value="F:ATP-dependent protein folding chaperone"/>
    <property type="evidence" value="ECO:0007669"/>
    <property type="project" value="InterPro"/>
</dbReference>